<evidence type="ECO:0008006" key="4">
    <source>
        <dbReference type="Google" id="ProtNLM"/>
    </source>
</evidence>
<proteinExistence type="predicted"/>
<sequence length="211" mass="23867">MKKKWYLMLSVLLMGVCNLFAQGKYTFTFSDYMDNKWSYLDSLKIETRSLGNKFWGGGADFKLLTGDGQIDKLLKKQARFVICNDTLLVNCRPLKYGKYRLGNGYAFGFRLGEEKICFVSMTVGKSEAVQGGLFGLVGGAVVAADMLESQSCYIISSNSNKVERITSEYMEEFLKESPELLEHYRSVDKKRKGAADVVIEYLSKLGLLYKH</sequence>
<feature type="signal peptide" evidence="1">
    <location>
        <begin position="1"/>
        <end position="21"/>
    </location>
</feature>
<evidence type="ECO:0000313" key="3">
    <source>
        <dbReference type="Proteomes" id="UP000267159"/>
    </source>
</evidence>
<dbReference type="AlphaFoldDB" id="A0A3L8A6S6"/>
<reference evidence="2 3" key="1">
    <citation type="submission" date="2018-09" db="EMBL/GenBank/DDBJ databases">
        <title>Murine metabolic-syndrome-specific gut microbial biobank.</title>
        <authorList>
            <person name="Liu C."/>
        </authorList>
    </citation>
    <scope>NUCLEOTIDE SEQUENCE [LARGE SCALE GENOMIC DNA]</scope>
    <source>
        <strain evidence="2 3">0.1X-D8-26</strain>
    </source>
</reference>
<dbReference type="RefSeq" id="WP_147441484.1">
    <property type="nucleotide sequence ID" value="NZ_CAOZCP010000241.1"/>
</dbReference>
<protein>
    <recommendedName>
        <fullName evidence="4">DUF4468 domain-containing protein</fullName>
    </recommendedName>
</protein>
<dbReference type="InterPro" id="IPR046693">
    <property type="entry name" value="DUF6563"/>
</dbReference>
<gene>
    <name evidence="2" type="ORF">D7Y07_20195</name>
</gene>
<evidence type="ECO:0000256" key="1">
    <source>
        <dbReference type="SAM" id="SignalP"/>
    </source>
</evidence>
<dbReference type="Proteomes" id="UP000267159">
    <property type="component" value="Unassembled WGS sequence"/>
</dbReference>
<keyword evidence="1" id="KW-0732">Signal</keyword>
<feature type="chain" id="PRO_5018040661" description="DUF4468 domain-containing protein" evidence="1">
    <location>
        <begin position="22"/>
        <end position="211"/>
    </location>
</feature>
<evidence type="ECO:0000313" key="2">
    <source>
        <dbReference type="EMBL" id="RLT78273.1"/>
    </source>
</evidence>
<comment type="caution">
    <text evidence="2">The sequence shown here is derived from an EMBL/GenBank/DDBJ whole genome shotgun (WGS) entry which is preliminary data.</text>
</comment>
<accession>A0A3L8A6S6</accession>
<organism evidence="2 3">
    <name type="scientific">Bacteroides acidifaciens</name>
    <dbReference type="NCBI Taxonomy" id="85831"/>
    <lineage>
        <taxon>Bacteria</taxon>
        <taxon>Pseudomonadati</taxon>
        <taxon>Bacteroidota</taxon>
        <taxon>Bacteroidia</taxon>
        <taxon>Bacteroidales</taxon>
        <taxon>Bacteroidaceae</taxon>
        <taxon>Bacteroides</taxon>
    </lineage>
</organism>
<name>A0A3L8A6S6_9BACE</name>
<dbReference type="EMBL" id="RAZM01000137">
    <property type="protein sequence ID" value="RLT78273.1"/>
    <property type="molecule type" value="Genomic_DNA"/>
</dbReference>
<dbReference type="Pfam" id="PF20201">
    <property type="entry name" value="DUF6563"/>
    <property type="match status" value="1"/>
</dbReference>